<dbReference type="HOGENOM" id="CLU_044146_7_0_9"/>
<accession>R3X3X7</accession>
<protein>
    <submittedName>
        <fullName evidence="1">Cof-like hydrolase</fullName>
    </submittedName>
</protein>
<comment type="caution">
    <text evidence="1">The sequence shown here is derived from an EMBL/GenBank/DDBJ whole genome shotgun (WGS) entry which is preliminary data.</text>
</comment>
<dbReference type="GO" id="GO:0005829">
    <property type="term" value="C:cytosol"/>
    <property type="evidence" value="ECO:0007669"/>
    <property type="project" value="TreeGrafter"/>
</dbReference>
<keyword evidence="2" id="KW-1185">Reference proteome</keyword>
<evidence type="ECO:0000313" key="1">
    <source>
        <dbReference type="EMBL" id="EOL48745.1"/>
    </source>
</evidence>
<keyword evidence="1" id="KW-0378">Hydrolase</keyword>
<dbReference type="PROSITE" id="PS01229">
    <property type="entry name" value="COF_2"/>
    <property type="match status" value="1"/>
</dbReference>
<dbReference type="Gene3D" id="3.40.50.1000">
    <property type="entry name" value="HAD superfamily/HAD-like"/>
    <property type="match status" value="1"/>
</dbReference>
<dbReference type="Gene3D" id="3.30.1240.10">
    <property type="match status" value="1"/>
</dbReference>
<evidence type="ECO:0000313" key="2">
    <source>
        <dbReference type="Proteomes" id="UP000013785"/>
    </source>
</evidence>
<dbReference type="NCBIfam" id="TIGR01484">
    <property type="entry name" value="HAD-SF-IIB"/>
    <property type="match status" value="1"/>
</dbReference>
<dbReference type="InterPro" id="IPR023214">
    <property type="entry name" value="HAD_sf"/>
</dbReference>
<dbReference type="InterPro" id="IPR000150">
    <property type="entry name" value="Cof"/>
</dbReference>
<dbReference type="eggNOG" id="COG0561">
    <property type="taxonomic scope" value="Bacteria"/>
</dbReference>
<sequence length="279" mass="31644">MIKAIFFDIDGTLVTSNSKALASTRQAIAEAQNKGILCGVATGRSPVRIQRVTDNLNLDMFVTYNGQYVYTKEEVIFEEAFRPEVLEEIVRFADTKHRQIMFGGKDQVDGSTTMMMGQARWIKKVSTYLPKWFPVRTVKVLLQKFSPNRRKIRYEQLEILKQPIYQCILFSPEAEDETLRKQFPHCTFQRSNPYSVDIIPKGGSKLRGINYFLETQEIKLSETMAFGDNFNDNEMLAGVGIGVAMGNGRTATKKAADYITDTNEADGIAKALKHFRVID</sequence>
<reference evidence="1 2" key="1">
    <citation type="submission" date="2013-02" db="EMBL/GenBank/DDBJ databases">
        <title>The Genome Sequence of Enterococcus phoeniculicola BAA-412.</title>
        <authorList>
            <consortium name="The Broad Institute Genome Sequencing Platform"/>
            <consortium name="The Broad Institute Genome Sequencing Center for Infectious Disease"/>
            <person name="Earl A.M."/>
            <person name="Gilmore M.S."/>
            <person name="Lebreton F."/>
            <person name="Walker B."/>
            <person name="Young S.K."/>
            <person name="Zeng Q."/>
            <person name="Gargeya S."/>
            <person name="Fitzgerald M."/>
            <person name="Haas B."/>
            <person name="Abouelleil A."/>
            <person name="Alvarado L."/>
            <person name="Arachchi H.M."/>
            <person name="Berlin A.M."/>
            <person name="Chapman S.B."/>
            <person name="Dewar J."/>
            <person name="Goldberg J."/>
            <person name="Griggs A."/>
            <person name="Gujja S."/>
            <person name="Hansen M."/>
            <person name="Howarth C."/>
            <person name="Imamovic A."/>
            <person name="Larimer J."/>
            <person name="McCowan C."/>
            <person name="Murphy C."/>
            <person name="Neiman D."/>
            <person name="Pearson M."/>
            <person name="Priest M."/>
            <person name="Roberts A."/>
            <person name="Saif S."/>
            <person name="Shea T."/>
            <person name="Sisk P."/>
            <person name="Sykes S."/>
            <person name="Wortman J."/>
            <person name="Nusbaum C."/>
            <person name="Birren B."/>
        </authorList>
    </citation>
    <scope>NUCLEOTIDE SEQUENCE [LARGE SCALE GENOMIC DNA]</scope>
    <source>
        <strain evidence="1 2">ATCC BAA-412</strain>
    </source>
</reference>
<dbReference type="PANTHER" id="PTHR10000">
    <property type="entry name" value="PHOSPHOSERINE PHOSPHATASE"/>
    <property type="match status" value="1"/>
</dbReference>
<dbReference type="Pfam" id="PF08282">
    <property type="entry name" value="Hydrolase_3"/>
    <property type="match status" value="1"/>
</dbReference>
<dbReference type="GO" id="GO:0000287">
    <property type="term" value="F:magnesium ion binding"/>
    <property type="evidence" value="ECO:0007669"/>
    <property type="project" value="TreeGrafter"/>
</dbReference>
<dbReference type="GO" id="GO:0016791">
    <property type="term" value="F:phosphatase activity"/>
    <property type="evidence" value="ECO:0007669"/>
    <property type="project" value="TreeGrafter"/>
</dbReference>
<dbReference type="InterPro" id="IPR006379">
    <property type="entry name" value="HAD-SF_hydro_IIB"/>
</dbReference>
<name>R3X3X7_9ENTE</name>
<dbReference type="PATRIC" id="fig|1158610.3.peg.269"/>
<dbReference type="PROSITE" id="PS01228">
    <property type="entry name" value="COF_1"/>
    <property type="match status" value="1"/>
</dbReference>
<dbReference type="Proteomes" id="UP000013785">
    <property type="component" value="Unassembled WGS sequence"/>
</dbReference>
<dbReference type="SFLD" id="SFLDG01140">
    <property type="entry name" value="C2.B:_Phosphomannomutase_and_P"/>
    <property type="match status" value="1"/>
</dbReference>
<dbReference type="RefSeq" id="WP_010766971.1">
    <property type="nucleotide sequence ID" value="NZ_ASWE01000004.1"/>
</dbReference>
<dbReference type="NCBIfam" id="TIGR00099">
    <property type="entry name" value="Cof-subfamily"/>
    <property type="match status" value="1"/>
</dbReference>
<organism evidence="1 2">
    <name type="scientific">Enterococcus phoeniculicola ATCC BAA-412</name>
    <dbReference type="NCBI Taxonomy" id="1158610"/>
    <lineage>
        <taxon>Bacteria</taxon>
        <taxon>Bacillati</taxon>
        <taxon>Bacillota</taxon>
        <taxon>Bacilli</taxon>
        <taxon>Lactobacillales</taxon>
        <taxon>Enterococcaceae</taxon>
        <taxon>Enterococcus</taxon>
    </lineage>
</organism>
<dbReference type="SFLD" id="SFLDG01144">
    <property type="entry name" value="C2.B.4:_PGP_Like"/>
    <property type="match status" value="1"/>
</dbReference>
<dbReference type="InterPro" id="IPR036412">
    <property type="entry name" value="HAD-like_sf"/>
</dbReference>
<dbReference type="EMBL" id="AJAT01000007">
    <property type="protein sequence ID" value="EOL48745.1"/>
    <property type="molecule type" value="Genomic_DNA"/>
</dbReference>
<dbReference type="SUPFAM" id="SSF56784">
    <property type="entry name" value="HAD-like"/>
    <property type="match status" value="1"/>
</dbReference>
<proteinExistence type="predicted"/>
<dbReference type="SFLD" id="SFLDS00003">
    <property type="entry name" value="Haloacid_Dehalogenase"/>
    <property type="match status" value="1"/>
</dbReference>
<dbReference type="OrthoDB" id="9810101at2"/>
<gene>
    <name evidence="1" type="ORF">UC3_00296</name>
</gene>
<dbReference type="PANTHER" id="PTHR10000:SF25">
    <property type="entry name" value="PHOSPHATASE YKRA-RELATED"/>
    <property type="match status" value="1"/>
</dbReference>
<dbReference type="STRING" id="154621.RV11_GL003239"/>
<dbReference type="AlphaFoldDB" id="R3X3X7"/>